<accession>A0A1Y4QVX8</accession>
<feature type="compositionally biased region" description="Polar residues" evidence="2">
    <location>
        <begin position="750"/>
        <end position="764"/>
    </location>
</feature>
<sequence>MKIPLFGKKHAQNVHLIESENFLLIDWDKKLNKKNVNVKQAIERTDKALEGQDLPSLSDTLPYLTFTQAEELFAQLLDVFDTFTFKKLSVVHREDEKHISTKGEVFASPFILDDSYENLLIPLTYSLFKEDAFKEESYEDKRNYLLDDIYASYQNELGVDDYELPEIPTEEDVASGEFTVYLPEPTESEEDGQKVMEDVQQNVMQEVMQNSSALSASEMTEEVMQSIADDLIEQIPEQTETTIQHSVGSDDFYDLAFPTSQEKVVENTLIKQEVRDQSEFEKFPRLPIQHFPKDHYEPYEQDYVAWRINEMRKEENRYIEEKERANHQLAQQSLNQQIYLFEQEQLEYIQKELSQKDKRNSLKEKIMHDCKEQEEKAIQTFVERLESQRQKAIEDEKRKYESILANLNQQYDNEKNIQIENIKQEWFKYANQNYQNSFYEETANLQRLKEEKLQVLKKQREQKVQEIENKLQPVLHKVGSQVYNDRLRKIEASEKSFVQQHEYAKHQQWLKNQELSYQTREIEAKKEVEALKETINSYKNEQHQMEERLLKMQEEIEKERLENLKAQKEWYQQQREALSLRQSMNQVVSDELVSSNSINRETTVFSDPKSENEVDRMYIPISKRKRATKKQRRARWMRQTLAMLGLACILFGVFEGGKTLYEHHQQINEVKQEQIAIQDKLKSESEHHQKKIETQETKVAEFQKKSEETQNQVNQNTQNVQQVQEQVNQIQETQEQQESYTFPIVEGGTPTDSYFTGTGKIVNQ</sequence>
<evidence type="ECO:0000313" key="4">
    <source>
        <dbReference type="Proteomes" id="UP000196074"/>
    </source>
</evidence>
<dbReference type="EMBL" id="NFLC01000022">
    <property type="protein sequence ID" value="OUQ09485.1"/>
    <property type="molecule type" value="Genomic_DNA"/>
</dbReference>
<organism evidence="3 4">
    <name type="scientific">Enterococcus cecorum</name>
    <dbReference type="NCBI Taxonomy" id="44008"/>
    <lineage>
        <taxon>Bacteria</taxon>
        <taxon>Bacillati</taxon>
        <taxon>Bacillota</taxon>
        <taxon>Bacilli</taxon>
        <taxon>Lactobacillales</taxon>
        <taxon>Enterococcaceae</taxon>
        <taxon>Enterococcus</taxon>
    </lineage>
</organism>
<comment type="caution">
    <text evidence="3">The sequence shown here is derived from an EMBL/GenBank/DDBJ whole genome shotgun (WGS) entry which is preliminary data.</text>
</comment>
<dbReference type="Proteomes" id="UP000196074">
    <property type="component" value="Unassembled WGS sequence"/>
</dbReference>
<evidence type="ECO:0000256" key="2">
    <source>
        <dbReference type="SAM" id="MobiDB-lite"/>
    </source>
</evidence>
<proteinExistence type="predicted"/>
<evidence type="ECO:0000313" key="3">
    <source>
        <dbReference type="EMBL" id="OUQ09485.1"/>
    </source>
</evidence>
<dbReference type="AlphaFoldDB" id="A0A1Y4QVX8"/>
<feature type="coiled-coil region" evidence="1">
    <location>
        <begin position="371"/>
        <end position="470"/>
    </location>
</feature>
<keyword evidence="1" id="KW-0175">Coiled coil</keyword>
<feature type="region of interest" description="Disordered" evidence="2">
    <location>
        <begin position="741"/>
        <end position="764"/>
    </location>
</feature>
<dbReference type="RefSeq" id="WP_087215696.1">
    <property type="nucleotide sequence ID" value="NZ_NFLC01000022.1"/>
</dbReference>
<protein>
    <submittedName>
        <fullName evidence="3">Uncharacterized protein</fullName>
    </submittedName>
</protein>
<feature type="coiled-coil region" evidence="1">
    <location>
        <begin position="678"/>
        <end position="740"/>
    </location>
</feature>
<name>A0A1Y4QVX8_9ENTE</name>
<evidence type="ECO:0000256" key="1">
    <source>
        <dbReference type="SAM" id="Coils"/>
    </source>
</evidence>
<reference evidence="4" key="1">
    <citation type="submission" date="2017-04" db="EMBL/GenBank/DDBJ databases">
        <title>Function of individual gut microbiota members based on whole genome sequencing of pure cultures obtained from chicken caecum.</title>
        <authorList>
            <person name="Medvecky M."/>
            <person name="Cejkova D."/>
            <person name="Polansky O."/>
            <person name="Karasova D."/>
            <person name="Kubasova T."/>
            <person name="Cizek A."/>
            <person name="Rychlik I."/>
        </authorList>
    </citation>
    <scope>NUCLEOTIDE SEQUENCE [LARGE SCALE GENOMIC DNA]</scope>
    <source>
        <strain evidence="4">An144</strain>
    </source>
</reference>
<feature type="coiled-coil region" evidence="1">
    <location>
        <begin position="521"/>
        <end position="581"/>
    </location>
</feature>
<gene>
    <name evidence="3" type="ORF">B5E88_09835</name>
</gene>